<sequence>MNNTSKEILDKAFELSKNYDGLTALYNIDIEKLKIKHKILNDSHNKESFLVYIKKIFLTIKEESFEMLIVDLDERIICKKIDTTNVIVFVTDKEMSLGKIFILLRGLDFHEEE</sequence>
<reference evidence="1" key="1">
    <citation type="submission" date="2016-10" db="EMBL/GenBank/DDBJ databases">
        <authorList>
            <person name="de Groot N.N."/>
        </authorList>
    </citation>
    <scope>NUCLEOTIDE SEQUENCE</scope>
</reference>
<protein>
    <submittedName>
        <fullName evidence="1">Uncharacterized protein</fullName>
    </submittedName>
</protein>
<gene>
    <name evidence="1" type="ORF">MNB_SV-9-205</name>
</gene>
<dbReference type="AlphaFoldDB" id="A0A1W1BCL6"/>
<organism evidence="1">
    <name type="scientific">hydrothermal vent metagenome</name>
    <dbReference type="NCBI Taxonomy" id="652676"/>
    <lineage>
        <taxon>unclassified sequences</taxon>
        <taxon>metagenomes</taxon>
        <taxon>ecological metagenomes</taxon>
    </lineage>
</organism>
<evidence type="ECO:0000313" key="1">
    <source>
        <dbReference type="EMBL" id="SFV51340.1"/>
    </source>
</evidence>
<name>A0A1W1BCL6_9ZZZZ</name>
<proteinExistence type="predicted"/>
<accession>A0A1W1BCL6</accession>
<dbReference type="EMBL" id="FPHG01000009">
    <property type="protein sequence ID" value="SFV51340.1"/>
    <property type="molecule type" value="Genomic_DNA"/>
</dbReference>